<evidence type="ECO:0000259" key="6">
    <source>
        <dbReference type="PROSITE" id="PS51085"/>
    </source>
</evidence>
<evidence type="ECO:0000256" key="3">
    <source>
        <dbReference type="ARBA" id="ARBA00023002"/>
    </source>
</evidence>
<gene>
    <name evidence="7" type="ORF">WCY31_11530</name>
</gene>
<dbReference type="SUPFAM" id="SSF47741">
    <property type="entry name" value="CO dehydrogenase ISP C-domain like"/>
    <property type="match status" value="1"/>
</dbReference>
<dbReference type="Gene3D" id="1.10.150.120">
    <property type="entry name" value="[2Fe-2S]-binding domain"/>
    <property type="match status" value="1"/>
</dbReference>
<evidence type="ECO:0000256" key="5">
    <source>
        <dbReference type="ARBA" id="ARBA00023014"/>
    </source>
</evidence>
<organism evidence="7 8">
    <name type="scientific">Sulfurimonas diazotrophicus</name>
    <dbReference type="NCBI Taxonomy" id="3131939"/>
    <lineage>
        <taxon>Bacteria</taxon>
        <taxon>Pseudomonadati</taxon>
        <taxon>Campylobacterota</taxon>
        <taxon>Epsilonproteobacteria</taxon>
        <taxon>Campylobacterales</taxon>
        <taxon>Sulfurimonadaceae</taxon>
        <taxon>Sulfurimonas</taxon>
    </lineage>
</organism>
<keyword evidence="3" id="KW-0560">Oxidoreductase</keyword>
<dbReference type="InterPro" id="IPR002888">
    <property type="entry name" value="2Fe-2S-bd"/>
</dbReference>
<dbReference type="InterPro" id="IPR051452">
    <property type="entry name" value="Diverse_Oxidoreductases"/>
</dbReference>
<dbReference type="InterPro" id="IPR012675">
    <property type="entry name" value="Beta-grasp_dom_sf"/>
</dbReference>
<dbReference type="Pfam" id="PF01799">
    <property type="entry name" value="Fer2_2"/>
    <property type="match status" value="1"/>
</dbReference>
<sequence>MQITCTINGKIHRFDCAPETRVLDLVRDAGMTSVKAGCGEGECGACSLFVNGRLVNACLLLAPQIHDAEIVTLEGLQEETAAIRESFAEHGAVQCGFCTPGFVLRAYDYLSHGGERSEEAIRAALDGNLCRCTGYKKIVEAITKVKS</sequence>
<keyword evidence="4" id="KW-0408">Iron</keyword>
<feature type="domain" description="2Fe-2S ferredoxin-type" evidence="6">
    <location>
        <begin position="1"/>
        <end position="76"/>
    </location>
</feature>
<keyword evidence="8" id="KW-1185">Reference proteome</keyword>
<dbReference type="PANTHER" id="PTHR44379">
    <property type="entry name" value="OXIDOREDUCTASE WITH IRON-SULFUR SUBUNIT"/>
    <property type="match status" value="1"/>
</dbReference>
<dbReference type="EMBL" id="CP147920">
    <property type="protein sequence ID" value="XAU14860.1"/>
    <property type="molecule type" value="Genomic_DNA"/>
</dbReference>
<dbReference type="InterPro" id="IPR036884">
    <property type="entry name" value="2Fe-2S-bd_dom_sf"/>
</dbReference>
<keyword evidence="1" id="KW-0001">2Fe-2S</keyword>
<protein>
    <submittedName>
        <fullName evidence="7">(2Fe-2S)-binding protein</fullName>
    </submittedName>
</protein>
<dbReference type="InterPro" id="IPR036010">
    <property type="entry name" value="2Fe-2S_ferredoxin-like_sf"/>
</dbReference>
<evidence type="ECO:0000256" key="2">
    <source>
        <dbReference type="ARBA" id="ARBA00022723"/>
    </source>
</evidence>
<name>A0ABZ3HAW7_9BACT</name>
<dbReference type="Gene3D" id="3.10.20.30">
    <property type="match status" value="1"/>
</dbReference>
<keyword evidence="5" id="KW-0411">Iron-sulfur</keyword>
<evidence type="ECO:0000313" key="8">
    <source>
        <dbReference type="Proteomes" id="UP001447842"/>
    </source>
</evidence>
<dbReference type="CDD" id="cd00207">
    <property type="entry name" value="fer2"/>
    <property type="match status" value="1"/>
</dbReference>
<dbReference type="InterPro" id="IPR001041">
    <property type="entry name" value="2Fe-2S_ferredoxin-type"/>
</dbReference>
<dbReference type="PROSITE" id="PS51085">
    <property type="entry name" value="2FE2S_FER_2"/>
    <property type="match status" value="1"/>
</dbReference>
<dbReference type="RefSeq" id="WP_345972492.1">
    <property type="nucleotide sequence ID" value="NZ_CP147920.1"/>
</dbReference>
<keyword evidence="2" id="KW-0479">Metal-binding</keyword>
<accession>A0ABZ3HAW7</accession>
<dbReference type="SUPFAM" id="SSF54292">
    <property type="entry name" value="2Fe-2S ferredoxin-like"/>
    <property type="match status" value="1"/>
</dbReference>
<evidence type="ECO:0000313" key="7">
    <source>
        <dbReference type="EMBL" id="XAU14860.1"/>
    </source>
</evidence>
<dbReference type="PROSITE" id="PS00197">
    <property type="entry name" value="2FE2S_FER_1"/>
    <property type="match status" value="1"/>
</dbReference>
<dbReference type="Pfam" id="PF00111">
    <property type="entry name" value="Fer2"/>
    <property type="match status" value="1"/>
</dbReference>
<evidence type="ECO:0000256" key="1">
    <source>
        <dbReference type="ARBA" id="ARBA00022714"/>
    </source>
</evidence>
<reference evidence="7 8" key="1">
    <citation type="submission" date="2024-03" db="EMBL/GenBank/DDBJ databases">
        <title>Sulfurimonas sp. HSL3-1.</title>
        <authorList>
            <person name="Wang S."/>
        </authorList>
    </citation>
    <scope>NUCLEOTIDE SEQUENCE [LARGE SCALE GENOMIC DNA]</scope>
    <source>
        <strain evidence="7 8">HSL3-1</strain>
    </source>
</reference>
<dbReference type="Proteomes" id="UP001447842">
    <property type="component" value="Chromosome"/>
</dbReference>
<dbReference type="InterPro" id="IPR006058">
    <property type="entry name" value="2Fe2S_fd_BS"/>
</dbReference>
<dbReference type="PANTHER" id="PTHR44379:SF5">
    <property type="entry name" value="OXIDOREDUCTASE WITH IRON-SULFUR SUBUNIT"/>
    <property type="match status" value="1"/>
</dbReference>
<evidence type="ECO:0000256" key="4">
    <source>
        <dbReference type="ARBA" id="ARBA00023004"/>
    </source>
</evidence>
<proteinExistence type="predicted"/>